<sequence length="189" mass="21337">MEIALLAKNKLGFLGGTCRRENFDDQIRNQWDHCNALDLSWIINTVSQDLSRGIVFASSAALVWGDLKERFNKVDGGRIFYLHIEIATASQGDSLIAAYFNRLKLLWDEHSALVPYSSCGCDRAQDNLLHLLQQRLFQFLIGLNESYSMIRSQILLMQPLPSVNQAYSMLVQEEGHREFVGGVSPISDS</sequence>
<gene>
    <name evidence="1" type="ORF">PVK06_007687</name>
</gene>
<evidence type="ECO:0000313" key="1">
    <source>
        <dbReference type="EMBL" id="KAK5838939.1"/>
    </source>
</evidence>
<proteinExistence type="predicted"/>
<dbReference type="Proteomes" id="UP001358586">
    <property type="component" value="Chromosome 3"/>
</dbReference>
<dbReference type="PANTHER" id="PTHR37610:SF78">
    <property type="entry name" value="GAG-POLYPEPTIDE OF LTR COPIA-TYPE-RELATED"/>
    <property type="match status" value="1"/>
</dbReference>
<evidence type="ECO:0008006" key="3">
    <source>
        <dbReference type="Google" id="ProtNLM"/>
    </source>
</evidence>
<dbReference type="EMBL" id="JARKNE010000003">
    <property type="protein sequence ID" value="KAK5838939.1"/>
    <property type="molecule type" value="Genomic_DNA"/>
</dbReference>
<protein>
    <recommendedName>
        <fullName evidence="3">Retrotransposon gag domain-containing protein</fullName>
    </recommendedName>
</protein>
<keyword evidence="2" id="KW-1185">Reference proteome</keyword>
<accession>A0ABR0QIU8</accession>
<name>A0ABR0QIU8_GOSAR</name>
<organism evidence="1 2">
    <name type="scientific">Gossypium arboreum</name>
    <name type="common">Tree cotton</name>
    <name type="synonym">Gossypium nanking</name>
    <dbReference type="NCBI Taxonomy" id="29729"/>
    <lineage>
        <taxon>Eukaryota</taxon>
        <taxon>Viridiplantae</taxon>
        <taxon>Streptophyta</taxon>
        <taxon>Embryophyta</taxon>
        <taxon>Tracheophyta</taxon>
        <taxon>Spermatophyta</taxon>
        <taxon>Magnoliopsida</taxon>
        <taxon>eudicotyledons</taxon>
        <taxon>Gunneridae</taxon>
        <taxon>Pentapetalae</taxon>
        <taxon>rosids</taxon>
        <taxon>malvids</taxon>
        <taxon>Malvales</taxon>
        <taxon>Malvaceae</taxon>
        <taxon>Malvoideae</taxon>
        <taxon>Gossypium</taxon>
    </lineage>
</organism>
<evidence type="ECO:0000313" key="2">
    <source>
        <dbReference type="Proteomes" id="UP001358586"/>
    </source>
</evidence>
<comment type="caution">
    <text evidence="1">The sequence shown here is derived from an EMBL/GenBank/DDBJ whole genome shotgun (WGS) entry which is preliminary data.</text>
</comment>
<reference evidence="1 2" key="1">
    <citation type="submission" date="2023-03" db="EMBL/GenBank/DDBJ databases">
        <title>WGS of Gossypium arboreum.</title>
        <authorList>
            <person name="Yu D."/>
        </authorList>
    </citation>
    <scope>NUCLEOTIDE SEQUENCE [LARGE SCALE GENOMIC DNA]</scope>
    <source>
        <tissue evidence="1">Leaf</tissue>
    </source>
</reference>
<dbReference type="PANTHER" id="PTHR37610">
    <property type="entry name" value="CCHC-TYPE DOMAIN-CONTAINING PROTEIN"/>
    <property type="match status" value="1"/>
</dbReference>